<gene>
    <name evidence="2" type="ORF">BJI46_11240</name>
</gene>
<reference evidence="2 3" key="1">
    <citation type="submission" date="2016-09" db="EMBL/GenBank/DDBJ databases">
        <authorList>
            <person name="Capua I."/>
            <person name="De Benedictis P."/>
            <person name="Joannis T."/>
            <person name="Lombin L.H."/>
            <person name="Cattoli G."/>
        </authorList>
    </citation>
    <scope>NUCLEOTIDE SEQUENCE [LARGE SCALE GENOMIC DNA]</scope>
    <source>
        <strain evidence="2 3">ANC 4671</strain>
    </source>
</reference>
<feature type="chain" id="PRO_5043144621" evidence="1">
    <location>
        <begin position="24"/>
        <end position="289"/>
    </location>
</feature>
<dbReference type="InterPro" id="IPR025737">
    <property type="entry name" value="FApF"/>
</dbReference>
<name>A0A1E7RCF0_9GAMM</name>
<keyword evidence="3" id="KW-1185">Reference proteome</keyword>
<organism evidence="2 3">
    <name type="scientific">Acinetobacter qingfengensis</name>
    <dbReference type="NCBI Taxonomy" id="1262585"/>
    <lineage>
        <taxon>Bacteria</taxon>
        <taxon>Pseudomonadati</taxon>
        <taxon>Pseudomonadota</taxon>
        <taxon>Gammaproteobacteria</taxon>
        <taxon>Moraxellales</taxon>
        <taxon>Moraxellaceae</taxon>
        <taxon>Acinetobacter</taxon>
    </lineage>
</organism>
<dbReference type="EMBL" id="MKKK01000015">
    <property type="protein sequence ID" value="OEY97028.1"/>
    <property type="molecule type" value="Genomic_DNA"/>
</dbReference>
<keyword evidence="1" id="KW-0732">Signal</keyword>
<evidence type="ECO:0000313" key="3">
    <source>
        <dbReference type="Proteomes" id="UP000185895"/>
    </source>
</evidence>
<comment type="caution">
    <text evidence="2">The sequence shown here is derived from an EMBL/GenBank/DDBJ whole genome shotgun (WGS) entry which is preliminary data.</text>
</comment>
<evidence type="ECO:0000256" key="1">
    <source>
        <dbReference type="SAM" id="SignalP"/>
    </source>
</evidence>
<dbReference type="STRING" id="1262585.BJI46_11240"/>
<protein>
    <submittedName>
        <fullName evidence="2">Uncharacterized protein</fullName>
    </submittedName>
</protein>
<dbReference type="Pfam" id="PF13557">
    <property type="entry name" value="Phenol_MetA_deg"/>
    <property type="match status" value="1"/>
</dbReference>
<accession>A0A1E7RCF0</accession>
<sequence length="289" mass="32525">MKNIMKYACLSLALSSMISSSYAVDVDAGGIGPVPAGTNFFAYYYQHAERDELYSGDKEVAGNQKLVSDVMLFRFGHYYKFKNIPMTTQLIIPYARMEAKEDSAALGSDSGIGDVVLTQGIYLYRNDAIKGSALFTQYLALPTGSYDQDKNLNVGENRYKYVAQLSYTRKILPKVAWEIIGDTTFYGTNDKLATGGKLKQDNGFQLQTNTRYFLKDNWDVRAALSYADMGDTERNGVKADGMKQTKFWVGTSYSPSKTTNLILYVGRDIKVENGFKENQRVNFRFVKLF</sequence>
<dbReference type="Proteomes" id="UP000185895">
    <property type="component" value="Unassembled WGS sequence"/>
</dbReference>
<evidence type="ECO:0000313" key="2">
    <source>
        <dbReference type="EMBL" id="OEY97028.1"/>
    </source>
</evidence>
<dbReference type="OrthoDB" id="191143at2"/>
<dbReference type="AlphaFoldDB" id="A0A1E7RCF0"/>
<feature type="signal peptide" evidence="1">
    <location>
        <begin position="1"/>
        <end position="23"/>
    </location>
</feature>
<proteinExistence type="predicted"/>